<protein>
    <submittedName>
        <fullName evidence="2">Uncharacterized protein</fullName>
    </submittedName>
</protein>
<evidence type="ECO:0000313" key="3">
    <source>
        <dbReference type="Proteomes" id="UP000306477"/>
    </source>
</evidence>
<proteinExistence type="predicted"/>
<reference evidence="2 3" key="1">
    <citation type="journal article" date="2019" name="Indoor Air">
        <title>Impacts of indoor surface finishes on bacterial viability.</title>
        <authorList>
            <person name="Hu J."/>
            <person name="Maamar S.B."/>
            <person name="Glawe A.J."/>
            <person name="Gottel N."/>
            <person name="Gilbert J.A."/>
            <person name="Hartmann E.M."/>
        </authorList>
    </citation>
    <scope>NUCLEOTIDE SEQUENCE [LARGE SCALE GENOMIC DNA]</scope>
    <source>
        <strain evidence="2 3">AF060A6</strain>
    </source>
</reference>
<organism evidence="2 3">
    <name type="scientific">Bacillus timonensis</name>
    <dbReference type="NCBI Taxonomy" id="1033734"/>
    <lineage>
        <taxon>Bacteria</taxon>
        <taxon>Bacillati</taxon>
        <taxon>Bacillota</taxon>
        <taxon>Bacilli</taxon>
        <taxon>Bacillales</taxon>
        <taxon>Bacillaceae</taxon>
        <taxon>Bacillus</taxon>
    </lineage>
</organism>
<dbReference type="Proteomes" id="UP000306477">
    <property type="component" value="Unassembled WGS sequence"/>
</dbReference>
<feature type="region of interest" description="Disordered" evidence="1">
    <location>
        <begin position="1"/>
        <end position="63"/>
    </location>
</feature>
<accession>A0A4S3PMQ7</accession>
<comment type="caution">
    <text evidence="2">The sequence shown here is derived from an EMBL/GenBank/DDBJ whole genome shotgun (WGS) entry which is preliminary data.</text>
</comment>
<feature type="compositionally biased region" description="Basic and acidic residues" evidence="1">
    <location>
        <begin position="7"/>
        <end position="20"/>
    </location>
</feature>
<dbReference type="EMBL" id="SLUB01000039">
    <property type="protein sequence ID" value="THE10831.1"/>
    <property type="molecule type" value="Genomic_DNA"/>
</dbReference>
<name>A0A4S3PMQ7_9BACI</name>
<evidence type="ECO:0000313" key="2">
    <source>
        <dbReference type="EMBL" id="THE10831.1"/>
    </source>
</evidence>
<dbReference type="AlphaFoldDB" id="A0A4S3PMQ7"/>
<dbReference type="RefSeq" id="WP_136380838.1">
    <property type="nucleotide sequence ID" value="NZ_SLUB01000039.1"/>
</dbReference>
<keyword evidence="3" id="KW-1185">Reference proteome</keyword>
<evidence type="ECO:0000256" key="1">
    <source>
        <dbReference type="SAM" id="MobiDB-lite"/>
    </source>
</evidence>
<gene>
    <name evidence="2" type="ORF">E1I69_17405</name>
</gene>
<sequence length="63" mass="6987">MSEGEQTSDKEESEKEDGVRRRANFGQGVVGEARWCPKASELRTRKSRRGKVVSEGGSTSDKE</sequence>